<gene>
    <name evidence="2" type="ORF">DES41_106414</name>
</gene>
<comment type="caution">
    <text evidence="2">The sequence shown here is derived from an EMBL/GenBank/DDBJ whole genome shotgun (WGS) entry which is preliminary data.</text>
</comment>
<reference evidence="2 3" key="1">
    <citation type="submission" date="2018-07" db="EMBL/GenBank/DDBJ databases">
        <title>Genomic Encyclopedia of Type Strains, Phase IV (KMG-IV): sequencing the most valuable type-strain genomes for metagenomic binning, comparative biology and taxonomic classification.</title>
        <authorList>
            <person name="Goeker M."/>
        </authorList>
    </citation>
    <scope>NUCLEOTIDE SEQUENCE [LARGE SCALE GENOMIC DNA]</scope>
    <source>
        <strain evidence="2 3">DSM 21634</strain>
    </source>
</reference>
<dbReference type="InterPro" id="IPR022266">
    <property type="entry name" value="DtrJ-like"/>
</dbReference>
<keyword evidence="3" id="KW-1185">Reference proteome</keyword>
<protein>
    <submittedName>
        <fullName evidence="2">Uncharacterized protein DUF4400</fullName>
    </submittedName>
</protein>
<accession>A0A368XNI0</accession>
<evidence type="ECO:0000313" key="3">
    <source>
        <dbReference type="Proteomes" id="UP000252884"/>
    </source>
</evidence>
<dbReference type="OrthoDB" id="9180277at2"/>
<name>A0A368XNI0_9BURK</name>
<feature type="transmembrane region" description="Helical" evidence="1">
    <location>
        <begin position="155"/>
        <end position="176"/>
    </location>
</feature>
<keyword evidence="1" id="KW-1133">Transmembrane helix</keyword>
<dbReference type="Proteomes" id="UP000252884">
    <property type="component" value="Unassembled WGS sequence"/>
</dbReference>
<keyword evidence="1" id="KW-0812">Transmembrane</keyword>
<feature type="transmembrane region" description="Helical" evidence="1">
    <location>
        <begin position="182"/>
        <end position="201"/>
    </location>
</feature>
<dbReference type="EMBL" id="QPJK01000006">
    <property type="protein sequence ID" value="RCW69540.1"/>
    <property type="molecule type" value="Genomic_DNA"/>
</dbReference>
<proteinExistence type="predicted"/>
<evidence type="ECO:0000256" key="1">
    <source>
        <dbReference type="SAM" id="Phobius"/>
    </source>
</evidence>
<evidence type="ECO:0000313" key="2">
    <source>
        <dbReference type="EMBL" id="RCW69540.1"/>
    </source>
</evidence>
<dbReference type="Pfam" id="PF14348">
    <property type="entry name" value="DtrJ-like"/>
    <property type="match status" value="1"/>
</dbReference>
<keyword evidence="1" id="KW-0472">Membrane</keyword>
<sequence>MIRAVAVFALSTLLLLILYLPSAHPPERFVQQLQQEHLRASDVWGIATADRILDRAMAMTSRAGAASPLPTHQAAPEGQRSAGRIGQEMAQVNRRLFDNAYFRSIEALLELASYRLSALLEWAPKSLFLMLALLADSFARRVIKAHEFTRHDPELFALCLSAAIVATCACALSLALPVSVHPLAWAAAPLGMAAPIARAVADFHRRG</sequence>
<dbReference type="AlphaFoldDB" id="A0A368XNI0"/>
<dbReference type="RefSeq" id="WP_114469935.1">
    <property type="nucleotide sequence ID" value="NZ_QPJK01000006.1"/>
</dbReference>
<organism evidence="2 3">
    <name type="scientific">Pseudorhodoferax soli</name>
    <dbReference type="NCBI Taxonomy" id="545864"/>
    <lineage>
        <taxon>Bacteria</taxon>
        <taxon>Pseudomonadati</taxon>
        <taxon>Pseudomonadota</taxon>
        <taxon>Betaproteobacteria</taxon>
        <taxon>Burkholderiales</taxon>
        <taxon>Comamonadaceae</taxon>
    </lineage>
</organism>